<dbReference type="EMBL" id="LXQA010969526">
    <property type="protein sequence ID" value="MCI79248.1"/>
    <property type="molecule type" value="Genomic_DNA"/>
</dbReference>
<evidence type="ECO:0000313" key="2">
    <source>
        <dbReference type="Proteomes" id="UP000265520"/>
    </source>
</evidence>
<organism evidence="1 2">
    <name type="scientific">Trifolium medium</name>
    <dbReference type="NCBI Taxonomy" id="97028"/>
    <lineage>
        <taxon>Eukaryota</taxon>
        <taxon>Viridiplantae</taxon>
        <taxon>Streptophyta</taxon>
        <taxon>Embryophyta</taxon>
        <taxon>Tracheophyta</taxon>
        <taxon>Spermatophyta</taxon>
        <taxon>Magnoliopsida</taxon>
        <taxon>eudicotyledons</taxon>
        <taxon>Gunneridae</taxon>
        <taxon>Pentapetalae</taxon>
        <taxon>rosids</taxon>
        <taxon>fabids</taxon>
        <taxon>Fabales</taxon>
        <taxon>Fabaceae</taxon>
        <taxon>Papilionoideae</taxon>
        <taxon>50 kb inversion clade</taxon>
        <taxon>NPAAA clade</taxon>
        <taxon>Hologalegina</taxon>
        <taxon>IRL clade</taxon>
        <taxon>Trifolieae</taxon>
        <taxon>Trifolium</taxon>
    </lineage>
</organism>
<dbReference type="AlphaFoldDB" id="A0A392UT88"/>
<protein>
    <submittedName>
        <fullName evidence="1">Uncharacterized protein</fullName>
    </submittedName>
</protein>
<name>A0A392UT88_9FABA</name>
<reference evidence="1 2" key="1">
    <citation type="journal article" date="2018" name="Front. Plant Sci.">
        <title>Red Clover (Trifolium pratense) and Zigzag Clover (T. medium) - A Picture of Genomic Similarities and Differences.</title>
        <authorList>
            <person name="Dluhosova J."/>
            <person name="Istvanek J."/>
            <person name="Nedelnik J."/>
            <person name="Repkova J."/>
        </authorList>
    </citation>
    <scope>NUCLEOTIDE SEQUENCE [LARGE SCALE GENOMIC DNA]</scope>
    <source>
        <strain evidence="2">cv. 10/8</strain>
        <tissue evidence="1">Leaf</tissue>
    </source>
</reference>
<keyword evidence="2" id="KW-1185">Reference proteome</keyword>
<accession>A0A392UT88</accession>
<proteinExistence type="predicted"/>
<dbReference type="Proteomes" id="UP000265520">
    <property type="component" value="Unassembled WGS sequence"/>
</dbReference>
<comment type="caution">
    <text evidence="1">The sequence shown here is derived from an EMBL/GenBank/DDBJ whole genome shotgun (WGS) entry which is preliminary data.</text>
</comment>
<sequence>MSSPGFARSRQMTGWILTCPASSSLVLVRRHELARIRQLAVLPLISLASTSPGEARRESEN</sequence>
<evidence type="ECO:0000313" key="1">
    <source>
        <dbReference type="EMBL" id="MCI79248.1"/>
    </source>
</evidence>